<dbReference type="EMBL" id="PDOE01000013">
    <property type="protein sequence ID" value="RKL65629.1"/>
    <property type="molecule type" value="Genomic_DNA"/>
</dbReference>
<protein>
    <recommendedName>
        <fullName evidence="3">DNA mismatch repair protein MutT</fullName>
    </recommendedName>
</protein>
<dbReference type="AlphaFoldDB" id="A0A3A9JZM4"/>
<name>A0A3A9JZM4_9BACI</name>
<evidence type="ECO:0000313" key="1">
    <source>
        <dbReference type="EMBL" id="RKL65629.1"/>
    </source>
</evidence>
<reference evidence="1 2" key="1">
    <citation type="submission" date="2017-10" db="EMBL/GenBank/DDBJ databases">
        <title>Bacillus sp. nov., a halophilic bacterium isolated from a Keqin Lake.</title>
        <authorList>
            <person name="Wang H."/>
        </authorList>
    </citation>
    <scope>NUCLEOTIDE SEQUENCE [LARGE SCALE GENOMIC DNA]</scope>
    <source>
        <strain evidence="1 2">KCTC 13187</strain>
    </source>
</reference>
<organism evidence="1 2">
    <name type="scientific">Salipaludibacillus neizhouensis</name>
    <dbReference type="NCBI Taxonomy" id="885475"/>
    <lineage>
        <taxon>Bacteria</taxon>
        <taxon>Bacillati</taxon>
        <taxon>Bacillota</taxon>
        <taxon>Bacilli</taxon>
        <taxon>Bacillales</taxon>
        <taxon>Bacillaceae</taxon>
    </lineage>
</organism>
<dbReference type="RefSeq" id="WP_259457970.1">
    <property type="nucleotide sequence ID" value="NZ_KZ614146.1"/>
</dbReference>
<evidence type="ECO:0000313" key="2">
    <source>
        <dbReference type="Proteomes" id="UP000281498"/>
    </source>
</evidence>
<sequence length="44" mass="4809">MGKKTVTGTDINEVKRLNDKSGLTYNEAKAVLASKENNNVKSKN</sequence>
<proteinExistence type="predicted"/>
<evidence type="ECO:0008006" key="3">
    <source>
        <dbReference type="Google" id="ProtNLM"/>
    </source>
</evidence>
<dbReference type="Proteomes" id="UP000281498">
    <property type="component" value="Unassembled WGS sequence"/>
</dbReference>
<gene>
    <name evidence="1" type="ORF">CR203_19295</name>
</gene>
<keyword evidence="2" id="KW-1185">Reference proteome</keyword>
<comment type="caution">
    <text evidence="1">The sequence shown here is derived from an EMBL/GenBank/DDBJ whole genome shotgun (WGS) entry which is preliminary data.</text>
</comment>
<accession>A0A3A9JZM4</accession>